<dbReference type="EMBL" id="JBHSBL010000044">
    <property type="protein sequence ID" value="MFC4072789.1"/>
    <property type="molecule type" value="Genomic_DNA"/>
</dbReference>
<proteinExistence type="predicted"/>
<organism evidence="2 3">
    <name type="scientific">Actinoplanes subglobosus</name>
    <dbReference type="NCBI Taxonomy" id="1547892"/>
    <lineage>
        <taxon>Bacteria</taxon>
        <taxon>Bacillati</taxon>
        <taxon>Actinomycetota</taxon>
        <taxon>Actinomycetes</taxon>
        <taxon>Micromonosporales</taxon>
        <taxon>Micromonosporaceae</taxon>
        <taxon>Actinoplanes</taxon>
    </lineage>
</organism>
<name>A0ABV8JCN7_9ACTN</name>
<protein>
    <submittedName>
        <fullName evidence="2">Uncharacterized protein</fullName>
    </submittedName>
</protein>
<sequence length="238" mass="25870">MTRVELLRELRDNGRRLTTSRLEKCAGELDLPLADVLVVAGHAVPGHLLPPNRDLNVLRAFAYRVTYCSHTQLAELQRFVSALPNKGAPPEPRPARSQADHDPFPAVLQGLMGNRGLGLRELPFVGLSLSTIRGMLGGAWHRLPQLQAVSGPLGWRTADLAVLAGEPMHPLDHGPILCRHYGAVYLAAVHCITAQVVRAARKADQLSARKDHGAWQPVSHGIDECPDARETSKEPSTG</sequence>
<evidence type="ECO:0000256" key="1">
    <source>
        <dbReference type="SAM" id="MobiDB-lite"/>
    </source>
</evidence>
<accession>A0ABV8JCN7</accession>
<comment type="caution">
    <text evidence="2">The sequence shown here is derived from an EMBL/GenBank/DDBJ whole genome shotgun (WGS) entry which is preliminary data.</text>
</comment>
<evidence type="ECO:0000313" key="2">
    <source>
        <dbReference type="EMBL" id="MFC4072789.1"/>
    </source>
</evidence>
<dbReference type="RefSeq" id="WP_378073681.1">
    <property type="nucleotide sequence ID" value="NZ_JBHSBL010000044.1"/>
</dbReference>
<dbReference type="Proteomes" id="UP001595867">
    <property type="component" value="Unassembled WGS sequence"/>
</dbReference>
<gene>
    <name evidence="2" type="ORF">ACFO0C_48320</name>
</gene>
<reference evidence="3" key="1">
    <citation type="journal article" date="2019" name="Int. J. Syst. Evol. Microbiol.">
        <title>The Global Catalogue of Microorganisms (GCM) 10K type strain sequencing project: providing services to taxonomists for standard genome sequencing and annotation.</title>
        <authorList>
            <consortium name="The Broad Institute Genomics Platform"/>
            <consortium name="The Broad Institute Genome Sequencing Center for Infectious Disease"/>
            <person name="Wu L."/>
            <person name="Ma J."/>
        </authorList>
    </citation>
    <scope>NUCLEOTIDE SEQUENCE [LARGE SCALE GENOMIC DNA]</scope>
    <source>
        <strain evidence="3">TBRC 5832</strain>
    </source>
</reference>
<feature type="compositionally biased region" description="Basic and acidic residues" evidence="1">
    <location>
        <begin position="221"/>
        <end position="238"/>
    </location>
</feature>
<keyword evidence="3" id="KW-1185">Reference proteome</keyword>
<evidence type="ECO:0000313" key="3">
    <source>
        <dbReference type="Proteomes" id="UP001595867"/>
    </source>
</evidence>
<feature type="region of interest" description="Disordered" evidence="1">
    <location>
        <begin position="208"/>
        <end position="238"/>
    </location>
</feature>